<evidence type="ECO:0000256" key="9">
    <source>
        <dbReference type="ARBA" id="ARBA00022857"/>
    </source>
</evidence>
<comment type="catalytic activity">
    <reaction evidence="12 14">
        <text>5-amino-6-(5-phospho-D-ribitylamino)uracil + NADP(+) = 5-amino-6-(5-phospho-D-ribosylamino)uracil + NADPH + H(+)</text>
        <dbReference type="Rhea" id="RHEA:17845"/>
        <dbReference type="ChEBI" id="CHEBI:15378"/>
        <dbReference type="ChEBI" id="CHEBI:57783"/>
        <dbReference type="ChEBI" id="CHEBI:58349"/>
        <dbReference type="ChEBI" id="CHEBI:58421"/>
        <dbReference type="ChEBI" id="CHEBI:58453"/>
        <dbReference type="EC" id="1.1.1.193"/>
    </reaction>
</comment>
<dbReference type="EC" id="3.5.4.26" evidence="14"/>
<dbReference type="InterPro" id="IPR016192">
    <property type="entry name" value="APOBEC/CMP_deaminase_Zn-bd"/>
</dbReference>
<dbReference type="InterPro" id="IPR002125">
    <property type="entry name" value="CMP_dCMP_dom"/>
</dbReference>
<reference evidence="20" key="1">
    <citation type="journal article" date="2024" name="Int. J. Syst. Evol. Microbiol.">
        <title>Brooklawnia propionicigenes sp. nov., a facultatively anaerobic, propionate-producing bacterium isolated from a methanogenic reactor treating waste from cattle farms.</title>
        <authorList>
            <person name="Akita Y."/>
            <person name="Ueki A."/>
            <person name="Tonouchi A."/>
            <person name="Sugawara Y."/>
            <person name="Honma S."/>
            <person name="Kaku N."/>
            <person name="Ueki K."/>
        </authorList>
    </citation>
    <scope>NUCLEOTIDE SEQUENCE</scope>
    <source>
        <strain evidence="20">SH051</strain>
    </source>
</reference>
<keyword evidence="6 14" id="KW-0686">Riboflavin biosynthesis</keyword>
<organism evidence="20 21">
    <name type="scientific">Brooklawnia propionicigenes</name>
    <dbReference type="NCBI Taxonomy" id="3041175"/>
    <lineage>
        <taxon>Bacteria</taxon>
        <taxon>Bacillati</taxon>
        <taxon>Actinomycetota</taxon>
        <taxon>Actinomycetes</taxon>
        <taxon>Propionibacteriales</taxon>
        <taxon>Propionibacteriaceae</taxon>
        <taxon>Brooklawnia</taxon>
    </lineage>
</organism>
<evidence type="ECO:0000256" key="5">
    <source>
        <dbReference type="ARBA" id="ARBA00007417"/>
    </source>
</evidence>
<evidence type="ECO:0000313" key="21">
    <source>
        <dbReference type="Proteomes" id="UP001431656"/>
    </source>
</evidence>
<dbReference type="GO" id="GO:0008703">
    <property type="term" value="F:5-amino-6-(5-phosphoribosylamino)uracil reductase activity"/>
    <property type="evidence" value="ECO:0007669"/>
    <property type="project" value="UniProtKB-EC"/>
</dbReference>
<feature type="binding site" evidence="16">
    <location>
        <position position="200"/>
    </location>
    <ligand>
        <name>NADP(+)</name>
        <dbReference type="ChEBI" id="CHEBI:58349"/>
    </ligand>
</feature>
<comment type="pathway">
    <text evidence="3 14">Cofactor biosynthesis; riboflavin biosynthesis; 5-amino-6-(D-ribitylamino)uracil from GTP: step 3/4.</text>
</comment>
<feature type="binding site" evidence="16">
    <location>
        <position position="230"/>
    </location>
    <ligand>
        <name>substrate</name>
    </ligand>
</feature>
<evidence type="ECO:0000256" key="4">
    <source>
        <dbReference type="ARBA" id="ARBA00005259"/>
    </source>
</evidence>
<name>A0AAN0MG42_9ACTN</name>
<dbReference type="Gene3D" id="3.40.140.10">
    <property type="entry name" value="Cytidine Deaminase, domain 2"/>
    <property type="match status" value="1"/>
</dbReference>
<sequence length="393" mass="40518">MALLRAGGFVAGTNSASPNPCLSCPGVVSRDDGGQMKRQRQPAGMSGEHHEEWMRRALELAARSPEVDPNPRVGCVLVDDAGLIRGEGWHTGAGTPHAEVEALHAAGSNAAGTTAYVTLEPCNHHGRTGPCVQALLRAGVRRVVYAQADPNPRAAGGAASLAANGVDVIGGILGGEATALNRTWTFSAIHGRPFVTWKVGATLDGRTAAADGTSAWITGAPARADVHQLRARCGAILIGTGTALADDPHLTVRGPDATLAPKQPLRVVIGRRPIPANARVLSPEAATLLLNANPDAVLARLHEQGIHRALLEGGATLAAAFLTAGLIDEIIAYIAPALLGSGAPMIGDLGVTSMAGIRRYALAGVTRLGDDVRLTLRPLSDASRTSQINPSKE</sequence>
<dbReference type="SUPFAM" id="SSF53597">
    <property type="entry name" value="Dihydrofolate reductase-like"/>
    <property type="match status" value="1"/>
</dbReference>
<protein>
    <recommendedName>
        <fullName evidence="14">Riboflavin biosynthesis protein RibD</fullName>
    </recommendedName>
    <domain>
        <recommendedName>
            <fullName evidence="14">Diaminohydroxyphosphoribosylaminopyrimidine deaminase</fullName>
            <shortName evidence="14">DRAP deaminase</shortName>
            <ecNumber evidence="14">3.5.4.26</ecNumber>
        </recommendedName>
        <alternativeName>
            <fullName evidence="14">Riboflavin-specific deaminase</fullName>
        </alternativeName>
    </domain>
    <domain>
        <recommendedName>
            <fullName evidence="14">5-amino-6-(5-phosphoribosylamino)uracil reductase</fullName>
            <ecNumber evidence="14">1.1.1.193</ecNumber>
        </recommendedName>
        <alternativeName>
            <fullName evidence="14">HTP reductase</fullName>
        </alternativeName>
    </domain>
</protein>
<dbReference type="Pfam" id="PF00383">
    <property type="entry name" value="dCMP_cyt_deam_1"/>
    <property type="match status" value="1"/>
</dbReference>
<dbReference type="Pfam" id="PF01872">
    <property type="entry name" value="RibD_C"/>
    <property type="match status" value="1"/>
</dbReference>
<dbReference type="InterPro" id="IPR004794">
    <property type="entry name" value="Eubact_RibD"/>
</dbReference>
<feature type="domain" description="CMP/dCMP-type deaminase" evidence="19">
    <location>
        <begin position="48"/>
        <end position="161"/>
    </location>
</feature>
<dbReference type="Proteomes" id="UP001431656">
    <property type="component" value="Chromosome"/>
</dbReference>
<keyword evidence="7 14" id="KW-0479">Metal-binding</keyword>
<comment type="catalytic activity">
    <reaction evidence="13 14">
        <text>2,5-diamino-6-hydroxy-4-(5-phosphoribosylamino)-pyrimidine + H2O + H(+) = 5-amino-6-(5-phospho-D-ribosylamino)uracil + NH4(+)</text>
        <dbReference type="Rhea" id="RHEA:21868"/>
        <dbReference type="ChEBI" id="CHEBI:15377"/>
        <dbReference type="ChEBI" id="CHEBI:15378"/>
        <dbReference type="ChEBI" id="CHEBI:28938"/>
        <dbReference type="ChEBI" id="CHEBI:58453"/>
        <dbReference type="ChEBI" id="CHEBI:58614"/>
        <dbReference type="EC" id="3.5.4.26"/>
    </reaction>
</comment>
<evidence type="ECO:0000256" key="7">
    <source>
        <dbReference type="ARBA" id="ARBA00022723"/>
    </source>
</evidence>
<feature type="binding site" evidence="16">
    <location>
        <position position="250"/>
    </location>
    <ligand>
        <name>substrate</name>
    </ligand>
</feature>
<dbReference type="NCBIfam" id="TIGR00326">
    <property type="entry name" value="eubact_ribD"/>
    <property type="match status" value="1"/>
</dbReference>
<keyword evidence="21" id="KW-1185">Reference proteome</keyword>
<proteinExistence type="inferred from homology"/>
<feature type="binding site" evidence="16">
    <location>
        <position position="216"/>
    </location>
    <ligand>
        <name>NADP(+)</name>
        <dbReference type="ChEBI" id="CHEBI:58349"/>
    </ligand>
</feature>
<evidence type="ECO:0000256" key="6">
    <source>
        <dbReference type="ARBA" id="ARBA00022619"/>
    </source>
</evidence>
<feature type="binding site" evidence="16">
    <location>
        <position position="214"/>
    </location>
    <ligand>
        <name>substrate</name>
    </ligand>
</feature>
<evidence type="ECO:0000256" key="16">
    <source>
        <dbReference type="PIRSR" id="PIRSR006769-2"/>
    </source>
</evidence>
<dbReference type="PANTHER" id="PTHR38011">
    <property type="entry name" value="DIHYDROFOLATE REDUCTASE FAMILY PROTEIN (AFU_ORTHOLOGUE AFUA_8G06820)"/>
    <property type="match status" value="1"/>
</dbReference>
<dbReference type="InterPro" id="IPR050765">
    <property type="entry name" value="Riboflavin_Biosynth_HTPR"/>
</dbReference>
<feature type="binding site" evidence="17">
    <location>
        <position position="131"/>
    </location>
    <ligand>
        <name>Zn(2+)</name>
        <dbReference type="ChEBI" id="CHEBI:29105"/>
        <note>catalytic</note>
    </ligand>
</feature>
<dbReference type="Gene3D" id="3.40.430.10">
    <property type="entry name" value="Dihydrofolate Reductase, subunit A"/>
    <property type="match status" value="2"/>
</dbReference>
<evidence type="ECO:0000256" key="2">
    <source>
        <dbReference type="ARBA" id="ARBA00004882"/>
    </source>
</evidence>
<dbReference type="InterPro" id="IPR002734">
    <property type="entry name" value="RibDG_C"/>
</dbReference>
<feature type="binding site" evidence="16">
    <location>
        <position position="312"/>
    </location>
    <ligand>
        <name>substrate</name>
    </ligand>
</feature>
<dbReference type="GO" id="GO:0008835">
    <property type="term" value="F:diaminohydroxyphosphoribosylaminopyrimidine deaminase activity"/>
    <property type="evidence" value="ECO:0007669"/>
    <property type="project" value="UniProtKB-EC"/>
</dbReference>
<feature type="active site" description="Proton donor" evidence="15">
    <location>
        <position position="99"/>
    </location>
</feature>
<dbReference type="AlphaFoldDB" id="A0AAN0MG42"/>
<dbReference type="PROSITE" id="PS00903">
    <property type="entry name" value="CYT_DCMP_DEAMINASES_1"/>
    <property type="match status" value="1"/>
</dbReference>
<keyword evidence="14" id="KW-0378">Hydrolase</keyword>
<dbReference type="EMBL" id="AP028056">
    <property type="protein sequence ID" value="BEH02038.1"/>
    <property type="molecule type" value="Genomic_DNA"/>
</dbReference>
<evidence type="ECO:0000256" key="11">
    <source>
        <dbReference type="ARBA" id="ARBA00023268"/>
    </source>
</evidence>
<gene>
    <name evidence="20" type="primary">ribD</name>
    <name evidence="20" type="ORF">brsh051_13190</name>
</gene>
<evidence type="ECO:0000256" key="12">
    <source>
        <dbReference type="ARBA" id="ARBA00049861"/>
    </source>
</evidence>
<evidence type="ECO:0000256" key="14">
    <source>
        <dbReference type="PIRNR" id="PIRNR006769"/>
    </source>
</evidence>
<comment type="pathway">
    <text evidence="2 14">Cofactor biosynthesis; riboflavin biosynthesis; 5-amino-6-(D-ribitylamino)uracil from GTP: step 2/4.</text>
</comment>
<dbReference type="SUPFAM" id="SSF53927">
    <property type="entry name" value="Cytidine deaminase-like"/>
    <property type="match status" value="1"/>
</dbReference>
<comment type="function">
    <text evidence="1 14">Converts 2,5-diamino-6-(ribosylamino)-4(3h)-pyrimidinone 5'-phosphate into 5-amino-6-(ribosylamino)-2,4(1h,3h)-pyrimidinedione 5'-phosphate.</text>
</comment>
<evidence type="ECO:0000256" key="10">
    <source>
        <dbReference type="ARBA" id="ARBA00023002"/>
    </source>
</evidence>
<dbReference type="GO" id="GO:0008270">
    <property type="term" value="F:zinc ion binding"/>
    <property type="evidence" value="ECO:0007669"/>
    <property type="project" value="InterPro"/>
</dbReference>
<evidence type="ECO:0000259" key="19">
    <source>
        <dbReference type="PROSITE" id="PS51747"/>
    </source>
</evidence>
<evidence type="ECO:0000256" key="8">
    <source>
        <dbReference type="ARBA" id="ARBA00022833"/>
    </source>
</evidence>
<evidence type="ECO:0000256" key="3">
    <source>
        <dbReference type="ARBA" id="ARBA00004910"/>
    </source>
</evidence>
<evidence type="ECO:0000256" key="1">
    <source>
        <dbReference type="ARBA" id="ARBA00002151"/>
    </source>
</evidence>
<comment type="similarity">
    <text evidence="4 14">In the N-terminal section; belongs to the cytidine and deoxycytidylate deaminase family.</text>
</comment>
<dbReference type="CDD" id="cd01284">
    <property type="entry name" value="Riboflavin_deaminase-reductase"/>
    <property type="match status" value="1"/>
</dbReference>
<evidence type="ECO:0000256" key="13">
    <source>
        <dbReference type="ARBA" id="ARBA00049886"/>
    </source>
</evidence>
<evidence type="ECO:0000256" key="15">
    <source>
        <dbReference type="PIRSR" id="PIRSR006769-1"/>
    </source>
</evidence>
<evidence type="ECO:0000256" key="18">
    <source>
        <dbReference type="SAM" id="MobiDB-lite"/>
    </source>
</evidence>
<keyword evidence="11" id="KW-0511">Multifunctional enzyme</keyword>
<keyword evidence="8 14" id="KW-0862">Zinc</keyword>
<dbReference type="PROSITE" id="PS51747">
    <property type="entry name" value="CYT_DCMP_DEAMINASES_2"/>
    <property type="match status" value="1"/>
</dbReference>
<comment type="cofactor">
    <cofactor evidence="14 17">
        <name>Zn(2+)</name>
        <dbReference type="ChEBI" id="CHEBI:29105"/>
    </cofactor>
    <text evidence="14 17">Binds 1 zinc ion.</text>
</comment>
<evidence type="ECO:0000313" key="20">
    <source>
        <dbReference type="EMBL" id="BEH02038.1"/>
    </source>
</evidence>
<feature type="binding site" evidence="16">
    <location>
        <position position="253"/>
    </location>
    <ligand>
        <name>substrate</name>
    </ligand>
</feature>
<dbReference type="InterPro" id="IPR024072">
    <property type="entry name" value="DHFR-like_dom_sf"/>
</dbReference>
<keyword evidence="9 14" id="KW-0521">NADP</keyword>
<feature type="region of interest" description="Disordered" evidence="18">
    <location>
        <begin position="27"/>
        <end position="50"/>
    </location>
</feature>
<dbReference type="PANTHER" id="PTHR38011:SF7">
    <property type="entry name" value="2,5-DIAMINO-6-RIBOSYLAMINO-4(3H)-PYRIMIDINONE 5'-PHOSPHATE REDUCTASE"/>
    <property type="match status" value="1"/>
</dbReference>
<dbReference type="PIRSF" id="PIRSF006769">
    <property type="entry name" value="RibD"/>
    <property type="match status" value="1"/>
</dbReference>
<dbReference type="KEGG" id="broo:brsh051_13190"/>
<evidence type="ECO:0000256" key="17">
    <source>
        <dbReference type="PIRSR" id="PIRSR006769-3"/>
    </source>
</evidence>
<dbReference type="InterPro" id="IPR016193">
    <property type="entry name" value="Cytidine_deaminase-like"/>
</dbReference>
<feature type="binding site" evidence="17">
    <location>
        <position position="122"/>
    </location>
    <ligand>
        <name>Zn(2+)</name>
        <dbReference type="ChEBI" id="CHEBI:29105"/>
        <note>catalytic</note>
    </ligand>
</feature>
<keyword evidence="10 14" id="KW-0560">Oxidoreductase</keyword>
<feature type="binding site" evidence="16">
    <location>
        <position position="246"/>
    </location>
    <ligand>
        <name>NADP(+)</name>
        <dbReference type="ChEBI" id="CHEBI:58349"/>
    </ligand>
</feature>
<feature type="binding site" evidence="16">
    <location>
        <begin position="314"/>
        <end position="320"/>
    </location>
    <ligand>
        <name>NADP(+)</name>
        <dbReference type="ChEBI" id="CHEBI:58349"/>
    </ligand>
</feature>
<dbReference type="EC" id="1.1.1.193" evidence="14"/>
<feature type="binding site" evidence="16">
    <location>
        <position position="242"/>
    </location>
    <ligand>
        <name>NADP(+)</name>
        <dbReference type="ChEBI" id="CHEBI:58349"/>
    </ligand>
</feature>
<dbReference type="GO" id="GO:0009231">
    <property type="term" value="P:riboflavin biosynthetic process"/>
    <property type="evidence" value="ECO:0007669"/>
    <property type="project" value="UniProtKB-KW"/>
</dbReference>
<feature type="binding site" evidence="17">
    <location>
        <position position="97"/>
    </location>
    <ligand>
        <name>Zn(2+)</name>
        <dbReference type="ChEBI" id="CHEBI:29105"/>
        <note>catalytic</note>
    </ligand>
</feature>
<accession>A0AAN0MG42</accession>
<comment type="similarity">
    <text evidence="5 14">In the C-terminal section; belongs to the HTP reductase family.</text>
</comment>